<accession>A0ACC3NY62</accession>
<organism evidence="1 2">
    <name type="scientific">Vermiconidia calcicola</name>
    <dbReference type="NCBI Taxonomy" id="1690605"/>
    <lineage>
        <taxon>Eukaryota</taxon>
        <taxon>Fungi</taxon>
        <taxon>Dikarya</taxon>
        <taxon>Ascomycota</taxon>
        <taxon>Pezizomycotina</taxon>
        <taxon>Dothideomycetes</taxon>
        <taxon>Dothideomycetidae</taxon>
        <taxon>Mycosphaerellales</taxon>
        <taxon>Extremaceae</taxon>
        <taxon>Vermiconidia</taxon>
    </lineage>
</organism>
<keyword evidence="2" id="KW-1185">Reference proteome</keyword>
<comment type="caution">
    <text evidence="1">The sequence shown here is derived from an EMBL/GenBank/DDBJ whole genome shotgun (WGS) entry which is preliminary data.</text>
</comment>
<gene>
    <name evidence="1" type="ORF">LTR37_000609</name>
</gene>
<dbReference type="Proteomes" id="UP001281147">
    <property type="component" value="Unassembled WGS sequence"/>
</dbReference>
<dbReference type="EMBL" id="JAUTXU010000003">
    <property type="protein sequence ID" value="KAK3725098.1"/>
    <property type="molecule type" value="Genomic_DNA"/>
</dbReference>
<evidence type="ECO:0000313" key="1">
    <source>
        <dbReference type="EMBL" id="KAK3725098.1"/>
    </source>
</evidence>
<name>A0ACC3NY62_9PEZI</name>
<protein>
    <submittedName>
        <fullName evidence="1">Uncharacterized protein</fullName>
    </submittedName>
</protein>
<evidence type="ECO:0000313" key="2">
    <source>
        <dbReference type="Proteomes" id="UP001281147"/>
    </source>
</evidence>
<sequence length="263" mass="26450">MRRSTLFPSLLALLPAGLANEKAAPPTTGNPQGAQYIAALPSGSVSGSVVASSSFNGTGVNFQISLSGLPSQGGPFQYHIHENPVASDGSCSSVGEHVDPYRVGDLVPCDQKKPQDCQVGDLSGKHGLLNATNYASNYIDNYVSTVVDSPAFVGSRSLVVHYSNKTIITCANFTMEGMPAPAGYNLGDTLSPPAVSPAPVVSSAGNTSSSSAALVPFDAAGPIPETITLLGSAVKSSSSLATGPGPANASMSSTPAAQSPAKA</sequence>
<reference evidence="1" key="1">
    <citation type="submission" date="2023-07" db="EMBL/GenBank/DDBJ databases">
        <title>Black Yeasts Isolated from many extreme environments.</title>
        <authorList>
            <person name="Coleine C."/>
            <person name="Stajich J.E."/>
            <person name="Selbmann L."/>
        </authorList>
    </citation>
    <scope>NUCLEOTIDE SEQUENCE</scope>
    <source>
        <strain evidence="1">CCFEE 5714</strain>
    </source>
</reference>
<proteinExistence type="predicted"/>